<dbReference type="Pfam" id="PF00690">
    <property type="entry name" value="Cation_ATPase_N"/>
    <property type="match status" value="1"/>
</dbReference>
<protein>
    <submittedName>
        <fullName evidence="5">Uncharacterized protein</fullName>
    </submittedName>
</protein>
<dbReference type="InterPro" id="IPR050510">
    <property type="entry name" value="Cation_transp_ATPase_P-type"/>
</dbReference>
<dbReference type="EMBL" id="HBFD01003315">
    <property type="protein sequence ID" value="CAD8717097.1"/>
    <property type="molecule type" value="Transcribed_RNA"/>
</dbReference>
<dbReference type="EMBL" id="HBFD01003314">
    <property type="protein sequence ID" value="CAD8717095.1"/>
    <property type="molecule type" value="Transcribed_RNA"/>
</dbReference>
<evidence type="ECO:0000313" key="6">
    <source>
        <dbReference type="EMBL" id="CAD8717097.1"/>
    </source>
</evidence>
<dbReference type="GO" id="GO:0005886">
    <property type="term" value="C:plasma membrane"/>
    <property type="evidence" value="ECO:0007669"/>
    <property type="project" value="UniProtKB-SubCell"/>
</dbReference>
<dbReference type="PANTHER" id="PTHR43294:SF21">
    <property type="entry name" value="CATION TRANSPORTING ATPASE"/>
    <property type="match status" value="1"/>
</dbReference>
<accession>A0A6T5VPP8</accession>
<dbReference type="InterPro" id="IPR059000">
    <property type="entry name" value="ATPase_P-type_domA"/>
</dbReference>
<dbReference type="PANTHER" id="PTHR43294">
    <property type="entry name" value="SODIUM/POTASSIUM-TRANSPORTING ATPASE SUBUNIT ALPHA"/>
    <property type="match status" value="1"/>
</dbReference>
<dbReference type="GO" id="GO:1990573">
    <property type="term" value="P:potassium ion import across plasma membrane"/>
    <property type="evidence" value="ECO:0007669"/>
    <property type="project" value="TreeGrafter"/>
</dbReference>
<dbReference type="GO" id="GO:0006883">
    <property type="term" value="P:intracellular sodium ion homeostasis"/>
    <property type="evidence" value="ECO:0007669"/>
    <property type="project" value="TreeGrafter"/>
</dbReference>
<evidence type="ECO:0000259" key="3">
    <source>
        <dbReference type="Pfam" id="PF00122"/>
    </source>
</evidence>
<dbReference type="GO" id="GO:0036376">
    <property type="term" value="P:sodium ion export across plasma membrane"/>
    <property type="evidence" value="ECO:0007669"/>
    <property type="project" value="TreeGrafter"/>
</dbReference>
<evidence type="ECO:0000259" key="4">
    <source>
        <dbReference type="Pfam" id="PF00690"/>
    </source>
</evidence>
<evidence type="ECO:0000256" key="2">
    <source>
        <dbReference type="ARBA" id="ARBA00022475"/>
    </source>
</evidence>
<dbReference type="SUPFAM" id="SSF81653">
    <property type="entry name" value="Calcium ATPase, transduction domain A"/>
    <property type="match status" value="1"/>
</dbReference>
<name>A0A6T5VPP8_9STRA</name>
<feature type="domain" description="P-type ATPase A" evidence="3">
    <location>
        <begin position="78"/>
        <end position="185"/>
    </location>
</feature>
<dbReference type="GO" id="GO:0005391">
    <property type="term" value="F:P-type sodium:potassium-exchanging transporter activity"/>
    <property type="evidence" value="ECO:0007669"/>
    <property type="project" value="TreeGrafter"/>
</dbReference>
<proteinExistence type="predicted"/>
<sequence>MGERDSLLQSSFHTRSLDQVYHDLETSLDGLSTAQAKKRRNLYGLNNVPSPVNAPAWLCCLLPCLLRTKEMLIYNDSVPEHAIVKRNGKWINMDSASLVPGDIVKIDTHERIPADIRLIEVDNCIFSTNAVYNSNSNLIASITTSSDKYVGASNMGFLGYLVESGSCVGVVVATGKNAVISKLIKGRLWPPKTSDN</sequence>
<dbReference type="Gene3D" id="2.70.150.10">
    <property type="entry name" value="Calcium-transporting ATPase, cytoplasmic transduction domain A"/>
    <property type="match status" value="1"/>
</dbReference>
<dbReference type="InterPro" id="IPR008250">
    <property type="entry name" value="ATPase_P-typ_transduc_dom_A_sf"/>
</dbReference>
<dbReference type="GO" id="GO:1902600">
    <property type="term" value="P:proton transmembrane transport"/>
    <property type="evidence" value="ECO:0007669"/>
    <property type="project" value="TreeGrafter"/>
</dbReference>
<keyword evidence="2" id="KW-1003">Cell membrane</keyword>
<evidence type="ECO:0000256" key="1">
    <source>
        <dbReference type="ARBA" id="ARBA00004651"/>
    </source>
</evidence>
<feature type="domain" description="Cation-transporting P-type ATPase N-terminal" evidence="4">
    <location>
        <begin position="12"/>
        <end position="61"/>
    </location>
</feature>
<keyword evidence="2" id="KW-0472">Membrane</keyword>
<dbReference type="GO" id="GO:0030007">
    <property type="term" value="P:intracellular potassium ion homeostasis"/>
    <property type="evidence" value="ECO:0007669"/>
    <property type="project" value="TreeGrafter"/>
</dbReference>
<dbReference type="InterPro" id="IPR023298">
    <property type="entry name" value="ATPase_P-typ_TM_dom_sf"/>
</dbReference>
<dbReference type="Pfam" id="PF00122">
    <property type="entry name" value="E1-E2_ATPase"/>
    <property type="match status" value="1"/>
</dbReference>
<organism evidence="5">
    <name type="scientific">Chromulina nebulosa</name>
    <dbReference type="NCBI Taxonomy" id="96789"/>
    <lineage>
        <taxon>Eukaryota</taxon>
        <taxon>Sar</taxon>
        <taxon>Stramenopiles</taxon>
        <taxon>Ochrophyta</taxon>
        <taxon>Chrysophyceae</taxon>
        <taxon>Chromulinales</taxon>
        <taxon>Chromulinaceae</taxon>
        <taxon>Chromulina</taxon>
    </lineage>
</organism>
<comment type="subcellular location">
    <subcellularLocation>
        <location evidence="1">Cell membrane</location>
        <topology evidence="1">Multi-pass membrane protein</topology>
    </subcellularLocation>
</comment>
<dbReference type="SUPFAM" id="SSF81665">
    <property type="entry name" value="Calcium ATPase, transmembrane domain M"/>
    <property type="match status" value="1"/>
</dbReference>
<dbReference type="InterPro" id="IPR004014">
    <property type="entry name" value="ATPase_P-typ_cation-transptr_N"/>
</dbReference>
<evidence type="ECO:0000313" key="5">
    <source>
        <dbReference type="EMBL" id="CAD8717095.1"/>
    </source>
</evidence>
<dbReference type="AlphaFoldDB" id="A0A6T5VPP8"/>
<reference evidence="5" key="1">
    <citation type="submission" date="2021-01" db="EMBL/GenBank/DDBJ databases">
        <authorList>
            <person name="Corre E."/>
            <person name="Pelletier E."/>
            <person name="Niang G."/>
            <person name="Scheremetjew M."/>
            <person name="Finn R."/>
            <person name="Kale V."/>
            <person name="Holt S."/>
            <person name="Cochrane G."/>
            <person name="Meng A."/>
            <person name="Brown T."/>
            <person name="Cohen L."/>
        </authorList>
    </citation>
    <scope>NUCLEOTIDE SEQUENCE</scope>
    <source>
        <strain evidence="5">UTEXLB2642</strain>
    </source>
</reference>
<gene>
    <name evidence="5" type="ORF">CNEB1095_LOCUS2178</name>
    <name evidence="6" type="ORF">CNEB1095_LOCUS2179</name>
</gene>